<reference evidence="1 2" key="1">
    <citation type="journal article" date="2016" name="Genome Announc.">
        <title>Draft Genome Sequences of Five Rapidly Growing Mycobacterium Species, M. thermoresistibile, M. fortuitum subsp. acetamidolyticum, M. canariasense, M. brisbanense, and M. novocastrense.</title>
        <authorList>
            <person name="Katahira K."/>
            <person name="Ogura Y."/>
            <person name="Gotoh Y."/>
            <person name="Hayashi T."/>
        </authorList>
    </citation>
    <scope>NUCLEOTIDE SEQUENCE [LARGE SCALE GENOMIC DNA]</scope>
    <source>
        <strain evidence="1 2">JCM18114</strain>
    </source>
</reference>
<evidence type="ECO:0000313" key="2">
    <source>
        <dbReference type="Proteomes" id="UP000069773"/>
    </source>
</evidence>
<sequence length="71" mass="7792">MNRVLPLRYNDPSASHDPFPAGFWAPMTETLSFDIFGGLASDGTASIAHPMEAVVQPWTRSRNLVESVESD</sequence>
<proteinExistence type="predicted"/>
<dbReference type="EMBL" id="BCTA01000049">
    <property type="protein sequence ID" value="GAT10603.1"/>
    <property type="molecule type" value="Genomic_DNA"/>
</dbReference>
<protein>
    <submittedName>
        <fullName evidence="1">Uncharacterized protein</fullName>
    </submittedName>
</protein>
<dbReference type="Proteomes" id="UP000069773">
    <property type="component" value="Unassembled WGS sequence"/>
</dbReference>
<comment type="caution">
    <text evidence="1">The sequence shown here is derived from an EMBL/GenBank/DDBJ whole genome shotgun (WGS) entry which is preliminary data.</text>
</comment>
<gene>
    <name evidence="1" type="ORF">RMCN_3736</name>
</gene>
<name>A0ABQ0KM40_MYCNV</name>
<organism evidence="1 2">
    <name type="scientific">Mycolicibacterium novocastrense</name>
    <name type="common">Mycobacterium novocastrense</name>
    <dbReference type="NCBI Taxonomy" id="59813"/>
    <lineage>
        <taxon>Bacteria</taxon>
        <taxon>Bacillati</taxon>
        <taxon>Actinomycetota</taxon>
        <taxon>Actinomycetes</taxon>
        <taxon>Mycobacteriales</taxon>
        <taxon>Mycobacteriaceae</taxon>
        <taxon>Mycolicibacterium</taxon>
    </lineage>
</organism>
<keyword evidence="2" id="KW-1185">Reference proteome</keyword>
<accession>A0ABQ0KM40</accession>
<evidence type="ECO:0000313" key="1">
    <source>
        <dbReference type="EMBL" id="GAT10603.1"/>
    </source>
</evidence>